<feature type="transmembrane region" description="Helical" evidence="4">
    <location>
        <begin position="437"/>
        <end position="458"/>
    </location>
</feature>
<dbReference type="InterPro" id="IPR036259">
    <property type="entry name" value="MFS_trans_sf"/>
</dbReference>
<keyword evidence="3 4" id="KW-0472">Membrane</keyword>
<sequence>MIAPGSKKIKPTMIMYIRTILLVVSYFLMGVGGEIVGSTMGILAHNTHVTFNGMATALALRSIGSLLGNVFCGIFQKITKSYSDLLLTVAFIFLGLIGAITPFIKSFMLLNIAFFFHGTAGSFASMGGTSLIFKIWGSRAGTPLSMTHFGYGCGAIFINLFVRPFLSNKNVHSNLNVSKQFNSTLSRSVSIPIDADIRIPYLTIGVLCFIICIGHFIFFIQEQKDKRNKTEIQQVNYTPVTTIPSKTETQYDKTKVSQYSPVICGHGYFGYGLSLSLVFIVYMFFLLGTEQTFAKFYFSYLKFDKFHISTDAASWATILFWISFSSGRLIGAIACIFIPVSICLTGLWCGGLLLVIMWIIYVWILGLTTTSLFVLGSFTGLIIGPALPLSFAWINQKLNVIPSLLAALLFGSGVGSLTLQKIGGFIMDYDPNHFPTILITCVTLTIMLYMISNIIIFVHQRNLKNLKHPVNNDASLTIDKVDEEEKQQTTDLLQAVSEI</sequence>
<feature type="transmembrane region" description="Helical" evidence="4">
    <location>
        <begin position="85"/>
        <end position="104"/>
    </location>
</feature>
<reference evidence="5" key="1">
    <citation type="submission" date="2021-02" db="EMBL/GenBank/DDBJ databases">
        <authorList>
            <person name="Nowell W R."/>
        </authorList>
    </citation>
    <scope>NUCLEOTIDE SEQUENCE</scope>
</reference>
<dbReference type="PANTHER" id="PTHR23121">
    <property type="entry name" value="SODIUM-DEPENDENT GLUCOSE TRANSPORTER 1"/>
    <property type="match status" value="1"/>
</dbReference>
<evidence type="ECO:0000313" key="6">
    <source>
        <dbReference type="Proteomes" id="UP000663845"/>
    </source>
</evidence>
<accession>A0A813M7V7</accession>
<feature type="transmembrane region" description="Helical" evidence="4">
    <location>
        <begin position="370"/>
        <end position="391"/>
    </location>
</feature>
<keyword evidence="1 4" id="KW-0812">Transmembrane</keyword>
<feature type="transmembrane region" description="Helical" evidence="4">
    <location>
        <begin position="110"/>
        <end position="136"/>
    </location>
</feature>
<gene>
    <name evidence="5" type="ORF">JYZ213_LOCUS20</name>
</gene>
<evidence type="ECO:0000256" key="2">
    <source>
        <dbReference type="ARBA" id="ARBA00022989"/>
    </source>
</evidence>
<keyword evidence="2 4" id="KW-1133">Transmembrane helix</keyword>
<protein>
    <recommendedName>
        <fullName evidence="7">Sodium-dependent glucose transporter 1-like protein</fullName>
    </recommendedName>
</protein>
<feature type="transmembrane region" description="Helical" evidence="4">
    <location>
        <begin position="20"/>
        <end position="43"/>
    </location>
</feature>
<evidence type="ECO:0000313" key="5">
    <source>
        <dbReference type="EMBL" id="CAF0718733.1"/>
    </source>
</evidence>
<feature type="transmembrane region" description="Helical" evidence="4">
    <location>
        <begin position="148"/>
        <end position="166"/>
    </location>
</feature>
<evidence type="ECO:0000256" key="3">
    <source>
        <dbReference type="ARBA" id="ARBA00023136"/>
    </source>
</evidence>
<comment type="caution">
    <text evidence="5">The sequence shown here is derived from an EMBL/GenBank/DDBJ whole genome shotgun (WGS) entry which is preliminary data.</text>
</comment>
<evidence type="ECO:0000256" key="1">
    <source>
        <dbReference type="ARBA" id="ARBA00022692"/>
    </source>
</evidence>
<feature type="transmembrane region" description="Helical" evidence="4">
    <location>
        <begin position="398"/>
        <end position="417"/>
    </location>
</feature>
<dbReference type="EMBL" id="CAJNOG010000001">
    <property type="protein sequence ID" value="CAF0718733.1"/>
    <property type="molecule type" value="Genomic_DNA"/>
</dbReference>
<dbReference type="PANTHER" id="PTHR23121:SF9">
    <property type="entry name" value="SODIUM-DEPENDENT GLUCOSE TRANSPORTER 1"/>
    <property type="match status" value="1"/>
</dbReference>
<dbReference type="Proteomes" id="UP000663845">
    <property type="component" value="Unassembled WGS sequence"/>
</dbReference>
<dbReference type="Gene3D" id="1.20.1250.20">
    <property type="entry name" value="MFS general substrate transporter like domains"/>
    <property type="match status" value="1"/>
</dbReference>
<feature type="transmembrane region" description="Helical" evidence="4">
    <location>
        <begin position="199"/>
        <end position="220"/>
    </location>
</feature>
<organism evidence="5 6">
    <name type="scientific">Adineta steineri</name>
    <dbReference type="NCBI Taxonomy" id="433720"/>
    <lineage>
        <taxon>Eukaryota</taxon>
        <taxon>Metazoa</taxon>
        <taxon>Spiralia</taxon>
        <taxon>Gnathifera</taxon>
        <taxon>Rotifera</taxon>
        <taxon>Eurotatoria</taxon>
        <taxon>Bdelloidea</taxon>
        <taxon>Adinetida</taxon>
        <taxon>Adinetidae</taxon>
        <taxon>Adineta</taxon>
    </lineage>
</organism>
<dbReference type="SUPFAM" id="SSF103473">
    <property type="entry name" value="MFS general substrate transporter"/>
    <property type="match status" value="1"/>
</dbReference>
<evidence type="ECO:0008006" key="7">
    <source>
        <dbReference type="Google" id="ProtNLM"/>
    </source>
</evidence>
<name>A0A813M7V7_9BILA</name>
<dbReference type="AlphaFoldDB" id="A0A813M7V7"/>
<evidence type="ECO:0000256" key="4">
    <source>
        <dbReference type="SAM" id="Phobius"/>
    </source>
</evidence>
<proteinExistence type="predicted"/>
<feature type="transmembrane region" description="Helical" evidence="4">
    <location>
        <begin position="49"/>
        <end position="73"/>
    </location>
</feature>
<feature type="transmembrane region" description="Helical" evidence="4">
    <location>
        <begin position="336"/>
        <end position="364"/>
    </location>
</feature>
<feature type="transmembrane region" description="Helical" evidence="4">
    <location>
        <begin position="268"/>
        <end position="286"/>
    </location>
</feature>